<reference evidence="9" key="1">
    <citation type="submission" date="2017-07" db="EMBL/GenBank/DDBJ databases">
        <title>Taro Niue Genome Assembly and Annotation.</title>
        <authorList>
            <person name="Atibalentja N."/>
            <person name="Keating K."/>
            <person name="Fields C.J."/>
        </authorList>
    </citation>
    <scope>NUCLEOTIDE SEQUENCE</scope>
    <source>
        <strain evidence="9">Niue_2</strain>
        <tissue evidence="9">Leaf</tissue>
    </source>
</reference>
<organism evidence="9 10">
    <name type="scientific">Colocasia esculenta</name>
    <name type="common">Wild taro</name>
    <name type="synonym">Arum esculentum</name>
    <dbReference type="NCBI Taxonomy" id="4460"/>
    <lineage>
        <taxon>Eukaryota</taxon>
        <taxon>Viridiplantae</taxon>
        <taxon>Streptophyta</taxon>
        <taxon>Embryophyta</taxon>
        <taxon>Tracheophyta</taxon>
        <taxon>Spermatophyta</taxon>
        <taxon>Magnoliopsida</taxon>
        <taxon>Liliopsida</taxon>
        <taxon>Araceae</taxon>
        <taxon>Aroideae</taxon>
        <taxon>Colocasieae</taxon>
        <taxon>Colocasia</taxon>
    </lineage>
</organism>
<keyword evidence="7" id="KW-1133">Transmembrane helix</keyword>
<dbReference type="InterPro" id="IPR040911">
    <property type="entry name" value="Exostosin_GT47"/>
</dbReference>
<comment type="caution">
    <text evidence="9">The sequence shown here is derived from an EMBL/GenBank/DDBJ whole genome shotgun (WGS) entry which is preliminary data.</text>
</comment>
<keyword evidence="7" id="KW-0472">Membrane</keyword>
<dbReference type="InterPro" id="IPR004263">
    <property type="entry name" value="Exostosin"/>
</dbReference>
<keyword evidence="3" id="KW-0328">Glycosyltransferase</keyword>
<evidence type="ECO:0000313" key="10">
    <source>
        <dbReference type="Proteomes" id="UP000652761"/>
    </source>
</evidence>
<feature type="compositionally biased region" description="Polar residues" evidence="6">
    <location>
        <begin position="248"/>
        <end position="262"/>
    </location>
</feature>
<dbReference type="Pfam" id="PF03016">
    <property type="entry name" value="Exostosin_GT47"/>
    <property type="match status" value="1"/>
</dbReference>
<evidence type="ECO:0000256" key="5">
    <source>
        <dbReference type="ARBA" id="ARBA00023034"/>
    </source>
</evidence>
<feature type="region of interest" description="Disordered" evidence="6">
    <location>
        <begin position="49"/>
        <end position="71"/>
    </location>
</feature>
<sequence>MRVSSPLPPLARWRSLSCFESPSSSVLITLLVITTVVFSVIFVALTGDTSSSSTAPWFSSSSDLSSSSPFSSWSSKEDEVLRASTALPAPSLEDAVPGSDSTEGLLVQQQLQDDDGEGRKEPVRSLPSPQVTDAYPPAPEGAPGAAPLAPARRRWDSRVGVARVALLCAGASVAEGQTTASREGEEERGSFGSDTKLMRDVVGKREKEAGSRGRTKAFYSMLAPLCSKRYEGADRRVHPLPEEENVLTPPSHTQATNVSGHNSETKDIIASPKRDGVVDVKLARLELDLAKARVAIKLASQSKKSVSPLADEYVPQGPAYWNAYAFHRSYLEMEKLFKVYVYPEGEPPLFHDGPCRSIYSMEGRFIYNMEMEKRFRTRDPEKAHVHFLPFSITKMVKFLYRSKNYDITPIKLTIMDYVTMVAGRYRYWNRSLGADHFMLSCHDWGPMSSTAISHLYRNSVRVLCNANTSEGFNPSKDVSLPEINLKTGLTSGIIGGPSASKRPILAFFAGGLHGPIRPILLEHWKGKDDDVQVYEYLPKGLSYYDMMKRSKFCICPSGYEVASPRVVEAIYLECVPVIISKSYILPFSDVLNWKSFSVIVSVSEIPNLKSILTSISPRQYIRMQRRVKMVQKHFVVSSPPKRFDVYHMILHSIWLRRLNIRIHQPLD</sequence>
<keyword evidence="3" id="KW-0808">Transferase</keyword>
<evidence type="ECO:0000256" key="4">
    <source>
        <dbReference type="ARBA" id="ARBA00022968"/>
    </source>
</evidence>
<feature type="compositionally biased region" description="Low complexity" evidence="6">
    <location>
        <begin position="141"/>
        <end position="150"/>
    </location>
</feature>
<evidence type="ECO:0000259" key="8">
    <source>
        <dbReference type="Pfam" id="PF03016"/>
    </source>
</evidence>
<evidence type="ECO:0000256" key="1">
    <source>
        <dbReference type="ARBA" id="ARBA00004323"/>
    </source>
</evidence>
<comment type="similarity">
    <text evidence="2">Belongs to the glycosyltransferase 47 family.</text>
</comment>
<keyword evidence="5" id="KW-0333">Golgi apparatus</keyword>
<keyword evidence="4" id="KW-0735">Signal-anchor</keyword>
<feature type="transmembrane region" description="Helical" evidence="7">
    <location>
        <begin position="21"/>
        <end position="45"/>
    </location>
</feature>
<protein>
    <recommendedName>
        <fullName evidence="8">Exostosin GT47 domain-containing protein</fullName>
    </recommendedName>
</protein>
<evidence type="ECO:0000256" key="2">
    <source>
        <dbReference type="ARBA" id="ARBA00010271"/>
    </source>
</evidence>
<gene>
    <name evidence="9" type="ORF">Taro_026711</name>
</gene>
<evidence type="ECO:0000256" key="3">
    <source>
        <dbReference type="ARBA" id="ARBA00022676"/>
    </source>
</evidence>
<feature type="region of interest" description="Disordered" evidence="6">
    <location>
        <begin position="243"/>
        <end position="266"/>
    </location>
</feature>
<keyword evidence="7" id="KW-0812">Transmembrane</keyword>
<feature type="compositionally biased region" description="Low complexity" evidence="6">
    <location>
        <begin position="50"/>
        <end position="71"/>
    </location>
</feature>
<dbReference type="AlphaFoldDB" id="A0A843VHY7"/>
<dbReference type="GO" id="GO:0000139">
    <property type="term" value="C:Golgi membrane"/>
    <property type="evidence" value="ECO:0007669"/>
    <property type="project" value="UniProtKB-SubCell"/>
</dbReference>
<name>A0A843VHY7_COLES</name>
<evidence type="ECO:0000313" key="9">
    <source>
        <dbReference type="EMBL" id="MQL94067.1"/>
    </source>
</evidence>
<dbReference type="GO" id="GO:0016757">
    <property type="term" value="F:glycosyltransferase activity"/>
    <property type="evidence" value="ECO:0007669"/>
    <property type="project" value="UniProtKB-KW"/>
</dbReference>
<accession>A0A843VHY7</accession>
<comment type="subcellular location">
    <subcellularLocation>
        <location evidence="1">Golgi apparatus membrane</location>
        <topology evidence="1">Single-pass type II membrane protein</topology>
    </subcellularLocation>
</comment>
<proteinExistence type="inferred from homology"/>
<dbReference type="PANTHER" id="PTHR11062:SF207">
    <property type="entry name" value="OS07G0188700 PROTEIN"/>
    <property type="match status" value="1"/>
</dbReference>
<dbReference type="OrthoDB" id="1924787at2759"/>
<evidence type="ECO:0000256" key="7">
    <source>
        <dbReference type="SAM" id="Phobius"/>
    </source>
</evidence>
<keyword evidence="10" id="KW-1185">Reference proteome</keyword>
<dbReference type="PANTHER" id="PTHR11062">
    <property type="entry name" value="EXOSTOSIN HEPARAN SULFATE GLYCOSYLTRANSFERASE -RELATED"/>
    <property type="match status" value="1"/>
</dbReference>
<dbReference type="Proteomes" id="UP000652761">
    <property type="component" value="Unassembled WGS sequence"/>
</dbReference>
<feature type="region of interest" description="Disordered" evidence="6">
    <location>
        <begin position="111"/>
        <end position="150"/>
    </location>
</feature>
<dbReference type="EMBL" id="NMUH01001627">
    <property type="protein sequence ID" value="MQL94067.1"/>
    <property type="molecule type" value="Genomic_DNA"/>
</dbReference>
<feature type="domain" description="Exostosin GT47" evidence="8">
    <location>
        <begin position="334"/>
        <end position="615"/>
    </location>
</feature>
<evidence type="ECO:0000256" key="6">
    <source>
        <dbReference type="SAM" id="MobiDB-lite"/>
    </source>
</evidence>